<organism evidence="2 3">
    <name type="scientific">Cichlidogyrus casuarinus</name>
    <dbReference type="NCBI Taxonomy" id="1844966"/>
    <lineage>
        <taxon>Eukaryota</taxon>
        <taxon>Metazoa</taxon>
        <taxon>Spiralia</taxon>
        <taxon>Lophotrochozoa</taxon>
        <taxon>Platyhelminthes</taxon>
        <taxon>Monogenea</taxon>
        <taxon>Monopisthocotylea</taxon>
        <taxon>Dactylogyridea</taxon>
        <taxon>Ancyrocephalidae</taxon>
        <taxon>Cichlidogyrus</taxon>
    </lineage>
</organism>
<dbReference type="InterPro" id="IPR048869">
    <property type="entry name" value="OCRL-1_2_ASH"/>
</dbReference>
<protein>
    <recommendedName>
        <fullName evidence="1">Inositol polyphosphate-related phosphatase domain-containing protein</fullName>
    </recommendedName>
</protein>
<gene>
    <name evidence="2" type="ORF">Ciccas_007902</name>
</gene>
<dbReference type="InterPro" id="IPR013783">
    <property type="entry name" value="Ig-like_fold"/>
</dbReference>
<evidence type="ECO:0000313" key="2">
    <source>
        <dbReference type="EMBL" id="KAL3313497.1"/>
    </source>
</evidence>
<dbReference type="SUPFAM" id="SSF56219">
    <property type="entry name" value="DNase I-like"/>
    <property type="match status" value="1"/>
</dbReference>
<dbReference type="PANTHER" id="PTHR11200">
    <property type="entry name" value="INOSITOL 5-PHOSPHATASE"/>
    <property type="match status" value="1"/>
</dbReference>
<keyword evidence="3" id="KW-1185">Reference proteome</keyword>
<dbReference type="InterPro" id="IPR000300">
    <property type="entry name" value="IPPc"/>
</dbReference>
<dbReference type="Proteomes" id="UP001626550">
    <property type="component" value="Unassembled WGS sequence"/>
</dbReference>
<comment type="caution">
    <text evidence="2">The sequence shown here is derived from an EMBL/GenBank/DDBJ whole genome shotgun (WGS) entry which is preliminary data.</text>
</comment>
<dbReference type="InterPro" id="IPR046985">
    <property type="entry name" value="IP5"/>
</dbReference>
<dbReference type="Gene3D" id="2.30.29.110">
    <property type="match status" value="1"/>
</dbReference>
<dbReference type="Gene3D" id="3.60.10.10">
    <property type="entry name" value="Endonuclease/exonuclease/phosphatase"/>
    <property type="match status" value="1"/>
</dbReference>
<dbReference type="Gene3D" id="2.60.40.10">
    <property type="entry name" value="Immunoglobulins"/>
    <property type="match status" value="1"/>
</dbReference>
<dbReference type="AlphaFoldDB" id="A0ABD2Q2W7"/>
<evidence type="ECO:0000313" key="3">
    <source>
        <dbReference type="Proteomes" id="UP001626550"/>
    </source>
</evidence>
<reference evidence="2 3" key="1">
    <citation type="submission" date="2024-11" db="EMBL/GenBank/DDBJ databases">
        <title>Adaptive evolution of stress response genes in parasites aligns with host niche diversity.</title>
        <authorList>
            <person name="Hahn C."/>
            <person name="Resl P."/>
        </authorList>
    </citation>
    <scope>NUCLEOTIDE SEQUENCE [LARGE SCALE GENOMIC DNA]</scope>
    <source>
        <strain evidence="2">EGGRZ-B1_66</strain>
        <tissue evidence="2">Body</tissue>
    </source>
</reference>
<sequence>MSIEQDCTNALQKYFDSRSRIQPSSSDVICLLAMKCMLVRKWDKAHRILGFIRNLPTSENVLMLFNSPDVPDNYPIDLMTMDILAVDANFAFERLGEEQLQIRISAPSLALQNINHNRSRSNSLAVACSTSKNDFNRVQSIDLEFADADTLRQFADHVEFVRLSLAKDKVADPAYGWLRLYQNQMALIHNPELFMPTNSDSTGQLVRRNRLGDTMRHAQSLDALLPTSPNKLHRCGSVDDCDHYPSDSSSSSGEEAVDALVSERTLVADALQVSLGEEVTEQTNPEKMVKPRKVNKYMSDYEYRRHLNGGNLELRLKEKEADYTVFKDLKISICSWNVNGKQDPELNLESLLHPLTERPSDMYVFGFQEMEISLAGMALNKPSISLVESRWIEQLERVFGGLLRSVHDKRASIASEQEREYQQKYSGITGGGYEKQRVRLAGIFMIVYFTRRLWSSHHFRDFTTHYVPTGMFNFMGNKGGVGIRFSYHNSWLCFINCHLAAGEGNADRRNQDIEEILQRMTFFVNADQVSELRVFQHDLVFILGDLNYRVASEDSDEIKRLIALGELDKLIALDELHVNKETLLSFKGFQEQKLTFAPTYKFDMGSQNYDSSEKNRVPSYCDRVLWSGCNVQALHYQSQPQFVISDHKPVSASFNIGIRKVLKEMFNATYESIIRQEDKERNSRLPQATIWPKSQEVKFEEPIRFLERKRMKIELENVGLTMLHFTFLKDSSLKIPDWLNLHPLKGEVKVNERCEIYFDICITEKNVAAVNNANLDLYCILVLQLVDGKDYFIT</sequence>
<dbReference type="Pfam" id="PF21310">
    <property type="entry name" value="OCRL-like_ASH"/>
    <property type="match status" value="1"/>
</dbReference>
<dbReference type="Pfam" id="PF22669">
    <property type="entry name" value="Exo_endo_phos2"/>
    <property type="match status" value="1"/>
</dbReference>
<dbReference type="PANTHER" id="PTHR11200:SF300">
    <property type="entry name" value="TYPE II INOSITOL 1,4,5-TRISPHOSPHATE 5-PHOSPHATASE"/>
    <property type="match status" value="1"/>
</dbReference>
<dbReference type="SMART" id="SM00128">
    <property type="entry name" value="IPPc"/>
    <property type="match status" value="1"/>
</dbReference>
<accession>A0ABD2Q2W7</accession>
<proteinExistence type="predicted"/>
<dbReference type="InterPro" id="IPR036691">
    <property type="entry name" value="Endo/exonu/phosph_ase_sf"/>
</dbReference>
<feature type="non-terminal residue" evidence="2">
    <location>
        <position position="794"/>
    </location>
</feature>
<evidence type="ECO:0000259" key="1">
    <source>
        <dbReference type="SMART" id="SM00128"/>
    </source>
</evidence>
<name>A0ABD2Q2W7_9PLAT</name>
<feature type="domain" description="Inositol polyphosphate-related phosphatase" evidence="1">
    <location>
        <begin position="327"/>
        <end position="662"/>
    </location>
</feature>
<dbReference type="EMBL" id="JBJKFK010001290">
    <property type="protein sequence ID" value="KAL3313497.1"/>
    <property type="molecule type" value="Genomic_DNA"/>
</dbReference>